<evidence type="ECO:0000313" key="2">
    <source>
        <dbReference type="EMBL" id="GBM07878.1"/>
    </source>
</evidence>
<proteinExistence type="predicted"/>
<reference evidence="2 3" key="1">
    <citation type="journal article" date="2019" name="Sci. Rep.">
        <title>Orb-weaving spider Araneus ventricosus genome elucidates the spidroin gene catalogue.</title>
        <authorList>
            <person name="Kono N."/>
            <person name="Nakamura H."/>
            <person name="Ohtoshi R."/>
            <person name="Moran D.A.P."/>
            <person name="Shinohara A."/>
            <person name="Yoshida Y."/>
            <person name="Fujiwara M."/>
            <person name="Mori M."/>
            <person name="Tomita M."/>
            <person name="Arakawa K."/>
        </authorList>
    </citation>
    <scope>NUCLEOTIDE SEQUENCE [LARGE SCALE GENOMIC DNA]</scope>
</reference>
<dbReference type="PANTHER" id="PTHR46114">
    <property type="entry name" value="APPLE DOMAIN-CONTAINING PROTEIN"/>
    <property type="match status" value="1"/>
</dbReference>
<accession>A0A4Y2CVX7</accession>
<evidence type="ECO:0000313" key="3">
    <source>
        <dbReference type="Proteomes" id="UP000499080"/>
    </source>
</evidence>
<protein>
    <submittedName>
        <fullName evidence="2">Uncharacterized protein</fullName>
    </submittedName>
</protein>
<gene>
    <name evidence="2" type="ORF">AVEN_96495_1</name>
</gene>
<dbReference type="PANTHER" id="PTHR46114:SF2">
    <property type="entry name" value="CULLIN N-TERMINAL DOMAIN-CONTAINING PROTEIN"/>
    <property type="match status" value="1"/>
</dbReference>
<name>A0A4Y2CVX7_ARAVE</name>
<feature type="region of interest" description="Disordered" evidence="1">
    <location>
        <begin position="1"/>
        <end position="23"/>
    </location>
</feature>
<organism evidence="2 3">
    <name type="scientific">Araneus ventricosus</name>
    <name type="common">Orbweaver spider</name>
    <name type="synonym">Epeira ventricosa</name>
    <dbReference type="NCBI Taxonomy" id="182803"/>
    <lineage>
        <taxon>Eukaryota</taxon>
        <taxon>Metazoa</taxon>
        <taxon>Ecdysozoa</taxon>
        <taxon>Arthropoda</taxon>
        <taxon>Chelicerata</taxon>
        <taxon>Arachnida</taxon>
        <taxon>Araneae</taxon>
        <taxon>Araneomorphae</taxon>
        <taxon>Entelegynae</taxon>
        <taxon>Araneoidea</taxon>
        <taxon>Araneidae</taxon>
        <taxon>Araneus</taxon>
    </lineage>
</organism>
<keyword evidence="3" id="KW-1185">Reference proteome</keyword>
<dbReference type="EMBL" id="BGPR01000248">
    <property type="protein sequence ID" value="GBM07878.1"/>
    <property type="molecule type" value="Genomic_DNA"/>
</dbReference>
<dbReference type="AlphaFoldDB" id="A0A4Y2CVX7"/>
<evidence type="ECO:0000256" key="1">
    <source>
        <dbReference type="SAM" id="MobiDB-lite"/>
    </source>
</evidence>
<dbReference type="Proteomes" id="UP000499080">
    <property type="component" value="Unassembled WGS sequence"/>
</dbReference>
<comment type="caution">
    <text evidence="2">The sequence shown here is derived from an EMBL/GenBank/DDBJ whole genome shotgun (WGS) entry which is preliminary data.</text>
</comment>
<sequence length="134" mass="14865">MVSTSQDSTSDSEKSSAPRQFSEAELNEVVRDLALSEKAAEVIATRMHESGLLEAKFIFFKKKGIRTFWPSSQKKSTLFVATLPLGLLGKLVVTFYSPAKWLLFLGINKRSLKCVLVHNSNVYGAIPVSHSVYL</sequence>